<gene>
    <name evidence="4" type="ORF">ABK249_31340</name>
</gene>
<reference evidence="4 5" key="1">
    <citation type="submission" date="2024-05" db="EMBL/GenBank/DDBJ databases">
        <title>Neorhizobium sp. Rsf11, a plant growth promoting and heavy metal resistant PAH-degrader.</title>
        <authorList>
            <person name="Golubev S.N."/>
            <person name="Muratova A.Y."/>
            <person name="Markelova M.I."/>
        </authorList>
    </citation>
    <scope>NUCLEOTIDE SEQUENCE [LARGE SCALE GENOMIC DNA]</scope>
    <source>
        <strain evidence="4 5">Rsf11</strain>
    </source>
</reference>
<dbReference type="EMBL" id="JBEAAL010000043">
    <property type="protein sequence ID" value="MEQ1409400.1"/>
    <property type="molecule type" value="Genomic_DNA"/>
</dbReference>
<comment type="caution">
    <text evidence="4">The sequence shown here is derived from an EMBL/GenBank/DDBJ whole genome shotgun (WGS) entry which is preliminary data.</text>
</comment>
<dbReference type="SUPFAM" id="SSF50475">
    <property type="entry name" value="FMN-binding split barrel"/>
    <property type="match status" value="1"/>
</dbReference>
<dbReference type="Proteomes" id="UP001496627">
    <property type="component" value="Unassembled WGS sequence"/>
</dbReference>
<keyword evidence="5" id="KW-1185">Reference proteome</keyword>
<dbReference type="SMART" id="SM00903">
    <property type="entry name" value="Flavin_Reduct"/>
    <property type="match status" value="1"/>
</dbReference>
<evidence type="ECO:0000313" key="5">
    <source>
        <dbReference type="Proteomes" id="UP001496627"/>
    </source>
</evidence>
<dbReference type="InterPro" id="IPR002563">
    <property type="entry name" value="Flavin_Rdtase-like_dom"/>
</dbReference>
<accession>A0ABV0ME74</accession>
<name>A0ABV0ME74_9HYPH</name>
<evidence type="ECO:0000259" key="3">
    <source>
        <dbReference type="SMART" id="SM00903"/>
    </source>
</evidence>
<proteinExistence type="inferred from homology"/>
<evidence type="ECO:0000256" key="2">
    <source>
        <dbReference type="ARBA" id="ARBA00023002"/>
    </source>
</evidence>
<feature type="domain" description="Flavin reductase like" evidence="3">
    <location>
        <begin position="68"/>
        <end position="215"/>
    </location>
</feature>
<dbReference type="PANTHER" id="PTHR30466:SF11">
    <property type="entry name" value="FLAVIN-DEPENDENT MONOOXYGENASE, REDUCTASE SUBUNIT HSAB"/>
    <property type="match status" value="1"/>
</dbReference>
<dbReference type="GO" id="GO:0016491">
    <property type="term" value="F:oxidoreductase activity"/>
    <property type="evidence" value="ECO:0007669"/>
    <property type="project" value="UniProtKB-KW"/>
</dbReference>
<evidence type="ECO:0000313" key="4">
    <source>
        <dbReference type="EMBL" id="MEQ1409400.1"/>
    </source>
</evidence>
<dbReference type="EC" id="1.-.-.-" evidence="4"/>
<sequence>MTCDVSNAVNGKELAADSGVMSGVLTMRAGATPQKIDDRQLDKGAAPLISGSTAGAADADPSDFKAAMRLLAGGTVVVTVGAGDERTGFTATSVVSLSAEPPRLMFGISKTSSSWEVLCGSGTFAVNLLRDEDKPVADRFAGRGGVKGKDRYAGQEWRVRKTGVPTLTGAIAGFDCEVEEFLFRYDHVIVIGRVREAWTGSAAQPLVYWQGDYRSLE</sequence>
<keyword evidence="2 4" id="KW-0560">Oxidoreductase</keyword>
<dbReference type="InterPro" id="IPR050268">
    <property type="entry name" value="NADH-dep_flavin_reductase"/>
</dbReference>
<evidence type="ECO:0000256" key="1">
    <source>
        <dbReference type="ARBA" id="ARBA00008898"/>
    </source>
</evidence>
<dbReference type="Pfam" id="PF01613">
    <property type="entry name" value="Flavin_Reduct"/>
    <property type="match status" value="1"/>
</dbReference>
<dbReference type="RefSeq" id="WP_227705494.1">
    <property type="nucleotide sequence ID" value="NZ_JBEAAL010000043.1"/>
</dbReference>
<organism evidence="4 5">
    <name type="scientific">Neorhizobium phenanthreniclasticum</name>
    <dbReference type="NCBI Taxonomy" id="3157917"/>
    <lineage>
        <taxon>Bacteria</taxon>
        <taxon>Pseudomonadati</taxon>
        <taxon>Pseudomonadota</taxon>
        <taxon>Alphaproteobacteria</taxon>
        <taxon>Hyphomicrobiales</taxon>
        <taxon>Rhizobiaceae</taxon>
        <taxon>Rhizobium/Agrobacterium group</taxon>
        <taxon>Neorhizobium</taxon>
    </lineage>
</organism>
<comment type="similarity">
    <text evidence="1">Belongs to the non-flavoprotein flavin reductase family.</text>
</comment>
<dbReference type="PANTHER" id="PTHR30466">
    <property type="entry name" value="FLAVIN REDUCTASE"/>
    <property type="match status" value="1"/>
</dbReference>
<dbReference type="Gene3D" id="2.30.110.10">
    <property type="entry name" value="Electron Transport, Fmn-binding Protein, Chain A"/>
    <property type="match status" value="1"/>
</dbReference>
<protein>
    <submittedName>
        <fullName evidence="4">Flavin reductase family protein</fullName>
        <ecNumber evidence="4">1.-.-.-</ecNumber>
    </submittedName>
</protein>
<dbReference type="InterPro" id="IPR012349">
    <property type="entry name" value="Split_barrel_FMN-bd"/>
</dbReference>